<evidence type="ECO:0000256" key="2">
    <source>
        <dbReference type="ARBA" id="ARBA00023002"/>
    </source>
</evidence>
<dbReference type="EMBL" id="WUUK01000001">
    <property type="protein sequence ID" value="MXQ49989.1"/>
    <property type="molecule type" value="Genomic_DNA"/>
</dbReference>
<dbReference type="Gene3D" id="3.40.50.720">
    <property type="entry name" value="NAD(P)-binding Rossmann-like Domain"/>
    <property type="match status" value="1"/>
</dbReference>
<comment type="caution">
    <text evidence="5">The sequence shown here is derived from an EMBL/GenBank/DDBJ whole genome shotgun (WGS) entry which is preliminary data.</text>
</comment>
<dbReference type="PANTHER" id="PTHR43103">
    <property type="entry name" value="NUCLEOSIDE-DIPHOSPHATE-SUGAR EPIMERASE"/>
    <property type="match status" value="1"/>
</dbReference>
<feature type="domain" description="NAD-dependent epimerase/dehydratase" evidence="4">
    <location>
        <begin position="4"/>
        <end position="164"/>
    </location>
</feature>
<dbReference type="SUPFAM" id="SSF51735">
    <property type="entry name" value="NAD(P)-binding Rossmann-fold domains"/>
    <property type="match status" value="1"/>
</dbReference>
<evidence type="ECO:0000259" key="4">
    <source>
        <dbReference type="Pfam" id="PF01370"/>
    </source>
</evidence>
<gene>
    <name evidence="5" type="ORF">GQ671_01570</name>
</gene>
<evidence type="ECO:0000313" key="6">
    <source>
        <dbReference type="Proteomes" id="UP000436284"/>
    </source>
</evidence>
<evidence type="ECO:0000256" key="1">
    <source>
        <dbReference type="ARBA" id="ARBA00007637"/>
    </source>
</evidence>
<dbReference type="InterPro" id="IPR036291">
    <property type="entry name" value="NAD(P)-bd_dom_sf"/>
</dbReference>
<comment type="similarity">
    <text evidence="1">Belongs to the NAD(P)-dependent epimerase/dehydratase family.</text>
</comment>
<organism evidence="5 6">
    <name type="scientific">Salinicoccus hispanicus</name>
    <dbReference type="NCBI Taxonomy" id="157225"/>
    <lineage>
        <taxon>Bacteria</taxon>
        <taxon>Bacillati</taxon>
        <taxon>Bacillota</taxon>
        <taxon>Bacilli</taxon>
        <taxon>Bacillales</taxon>
        <taxon>Staphylococcaceae</taxon>
        <taxon>Salinicoccus</taxon>
    </lineage>
</organism>
<dbReference type="Proteomes" id="UP000436284">
    <property type="component" value="Unassembled WGS sequence"/>
</dbReference>
<keyword evidence="3" id="KW-0520">NAD</keyword>
<evidence type="ECO:0000256" key="3">
    <source>
        <dbReference type="ARBA" id="ARBA00023027"/>
    </source>
</evidence>
<protein>
    <submittedName>
        <fullName evidence="5">SDR family NAD(P)-dependent oxidoreductase</fullName>
    </submittedName>
</protein>
<sequence>MKNVLITGASGRIGTNVAEHLKGKYQLTLADIQDGSSKGSDSDGIKNITLDITDLEVCREAFRGMDVVIHLAGDPSPEADFESVMRINIEGTYNVFRAAQEAGVDRVIFASSVHTVKGYPEDVQPHPEMPVRPKNLYGVSKVSGEAFASYFAYQENLPIIALRIGGYDAVDLADGNLSPSDMSIYLSPRDMNHLMEQCITMPMENPFEVINAISDNRFKGLDIQKTRERFGYEPVDDAFEKCGHTFDG</sequence>
<dbReference type="OrthoDB" id="9801785at2"/>
<proteinExistence type="inferred from homology"/>
<dbReference type="PANTHER" id="PTHR43103:SF5">
    <property type="entry name" value="4-EPIMERASE, PUTATIVE (AFU_ORTHOLOGUE AFUA_7G00360)-RELATED"/>
    <property type="match status" value="1"/>
</dbReference>
<evidence type="ECO:0000313" key="5">
    <source>
        <dbReference type="EMBL" id="MXQ49989.1"/>
    </source>
</evidence>
<dbReference type="AlphaFoldDB" id="A0A6N8U2T7"/>
<dbReference type="InterPro" id="IPR001509">
    <property type="entry name" value="Epimerase_deHydtase"/>
</dbReference>
<keyword evidence="2" id="KW-0560">Oxidoreductase</keyword>
<keyword evidence="6" id="KW-1185">Reference proteome</keyword>
<reference evidence="5 6" key="1">
    <citation type="submission" date="2019-12" db="EMBL/GenBank/DDBJ databases">
        <title>Salinicoccus cyprini sp. nov., isolated from gastro-intestinal tract of mirror carp, Cyprinus carpio var. specularis, collected from Gobind Sagar Reservoir, Himachal Pradesh, India.</title>
        <authorList>
            <person name="Talwar C."/>
            <person name="Singh A.K."/>
            <person name="Lal R."/>
            <person name="Negi R.K."/>
        </authorList>
    </citation>
    <scope>NUCLEOTIDE SEQUENCE [LARGE SCALE GENOMIC DNA]</scope>
    <source>
        <strain evidence="5 6">J-82</strain>
    </source>
</reference>
<dbReference type="Pfam" id="PF01370">
    <property type="entry name" value="Epimerase"/>
    <property type="match status" value="1"/>
</dbReference>
<accession>A0A6N8U2T7</accession>
<name>A0A6N8U2T7_9STAP</name>
<dbReference type="RefSeq" id="WP_160651676.1">
    <property type="nucleotide sequence ID" value="NZ_JBHRWU010000001.1"/>
</dbReference>
<dbReference type="GO" id="GO:0016491">
    <property type="term" value="F:oxidoreductase activity"/>
    <property type="evidence" value="ECO:0007669"/>
    <property type="project" value="UniProtKB-KW"/>
</dbReference>